<proteinExistence type="predicted"/>
<name>A0ACB8A8T0_9AGAM</name>
<dbReference type="Proteomes" id="UP000790377">
    <property type="component" value="Unassembled WGS sequence"/>
</dbReference>
<gene>
    <name evidence="1" type="ORF">BJ138DRAFT_1155144</name>
</gene>
<dbReference type="EMBL" id="MU267757">
    <property type="protein sequence ID" value="KAH7909483.1"/>
    <property type="molecule type" value="Genomic_DNA"/>
</dbReference>
<evidence type="ECO:0000313" key="2">
    <source>
        <dbReference type="Proteomes" id="UP000790377"/>
    </source>
</evidence>
<accession>A0ACB8A8T0</accession>
<sequence length="989" mass="106290">MHSPAVNSNPNSTFPHIFPPTTTSLQPAAPIYPATTPSASTSRAHPFGAPSNSSARLLPPPTLTLDRPSQPHSMSTTQPQALSSTLHSPQSSPPRRAFQHALQSSPPRRSFSLAASSNVSRRGDAPTRNGVGGHARAVSLTSHQLPGSSGAAPGPSRLPRLTTTSRPTPSPLSSVSNVGMQSNFNGSGSALNSASSGSGSALNSAVSGSGSRSTGSPNHSSNASPVQPNTSPLQFNNGNTPALIVNKRRRAHLFLHRKRSMSVEEVAVPKIHGEYMPRPSLGDVGQSRPSFGDVRRHRYGDGDESRPSSSASNRPPPAGLGSASGLRRPRMITERVASSSAMDRLGPSNSDRPPAMEWLGPRTVKAFAAAGLLDESDPRTRDNGGHFDKDRELAKERERQQHRDHDAPSRTTFSEAGSSVSASWGARMRNPHPPSHPRSMTPSSSVYPRSMTPSTSAHTRCMTPSTRTGTMSPSNTNVSPTFSFSAARTHSGSSAPTSVSYGSGYAAGNPPTREIRAQHPNTAPPSQASSHSHSTHSSSHTAAETAGQSRNRTLVSNQIEAQVSLLKEKHEVETGALLGALSDSQRTTKALREENFTLRGENYALKEEIGVLKGDNGMLRDEGKALKARVGALVEELEGMRRELEDLGGEVERLRLGEGARVRVEGWDRSQQKNNMAQSTSRYRSSSLSSRIQGSPSLRRPYLPRSRSQLHQMTLGDDNAGAWGGSKEEDVDVDDSRNHHFDGHKFDGDRRKRGQDSHQSNWEESANTWDNRRISWDEDRQGWGADDQDHNTENQSIQYTRRRASTTSSISIFPNLPTNMSMLMHEPASPMFGLRTGSNGDVKRNHEKQAQWSRSNSSGSGNESRSGSPAMDNTVGEFGRQLTPGCVHSSSKTTSAHVSTPASNSIYSSTAYDSTLTYTSMSANIPISSPDNSRSPANISPTTANFSMTEMTGSPGSLQLRPEHELHLGDMASLSLYAMSDGEEGDFEL</sequence>
<protein>
    <submittedName>
        <fullName evidence="1">Uncharacterized protein</fullName>
    </submittedName>
</protein>
<reference evidence="1" key="1">
    <citation type="journal article" date="2021" name="New Phytol.">
        <title>Evolutionary innovations through gain and loss of genes in the ectomycorrhizal Boletales.</title>
        <authorList>
            <person name="Wu G."/>
            <person name="Miyauchi S."/>
            <person name="Morin E."/>
            <person name="Kuo A."/>
            <person name="Drula E."/>
            <person name="Varga T."/>
            <person name="Kohler A."/>
            <person name="Feng B."/>
            <person name="Cao Y."/>
            <person name="Lipzen A."/>
            <person name="Daum C."/>
            <person name="Hundley H."/>
            <person name="Pangilinan J."/>
            <person name="Johnson J."/>
            <person name="Barry K."/>
            <person name="LaButti K."/>
            <person name="Ng V."/>
            <person name="Ahrendt S."/>
            <person name="Min B."/>
            <person name="Choi I.G."/>
            <person name="Park H."/>
            <person name="Plett J.M."/>
            <person name="Magnuson J."/>
            <person name="Spatafora J.W."/>
            <person name="Nagy L.G."/>
            <person name="Henrissat B."/>
            <person name="Grigoriev I.V."/>
            <person name="Yang Z.L."/>
            <person name="Xu J."/>
            <person name="Martin F.M."/>
        </authorList>
    </citation>
    <scope>NUCLEOTIDE SEQUENCE</scope>
    <source>
        <strain evidence="1">ATCC 28755</strain>
    </source>
</reference>
<keyword evidence="2" id="KW-1185">Reference proteome</keyword>
<comment type="caution">
    <text evidence="1">The sequence shown here is derived from an EMBL/GenBank/DDBJ whole genome shotgun (WGS) entry which is preliminary data.</text>
</comment>
<organism evidence="1 2">
    <name type="scientific">Hygrophoropsis aurantiaca</name>
    <dbReference type="NCBI Taxonomy" id="72124"/>
    <lineage>
        <taxon>Eukaryota</taxon>
        <taxon>Fungi</taxon>
        <taxon>Dikarya</taxon>
        <taxon>Basidiomycota</taxon>
        <taxon>Agaricomycotina</taxon>
        <taxon>Agaricomycetes</taxon>
        <taxon>Agaricomycetidae</taxon>
        <taxon>Boletales</taxon>
        <taxon>Coniophorineae</taxon>
        <taxon>Hygrophoropsidaceae</taxon>
        <taxon>Hygrophoropsis</taxon>
    </lineage>
</organism>
<evidence type="ECO:0000313" key="1">
    <source>
        <dbReference type="EMBL" id="KAH7909483.1"/>
    </source>
</evidence>